<reference evidence="4" key="1">
    <citation type="journal article" date="2019" name="Int. J. Syst. Evol. Microbiol.">
        <title>The Global Catalogue of Microorganisms (GCM) 10K type strain sequencing project: providing services to taxonomists for standard genome sequencing and annotation.</title>
        <authorList>
            <consortium name="The Broad Institute Genomics Platform"/>
            <consortium name="The Broad Institute Genome Sequencing Center for Infectious Disease"/>
            <person name="Wu L."/>
            <person name="Ma J."/>
        </authorList>
    </citation>
    <scope>NUCLEOTIDE SEQUENCE [LARGE SCALE GENOMIC DNA]</scope>
    <source>
        <strain evidence="4">CCM 320</strain>
    </source>
</reference>
<dbReference type="InterPro" id="IPR034015">
    <property type="entry name" value="M1_LTA4H"/>
</dbReference>
<dbReference type="SUPFAM" id="SSF55486">
    <property type="entry name" value="Metalloproteases ('zincins'), catalytic domain"/>
    <property type="match status" value="1"/>
</dbReference>
<dbReference type="GO" id="GO:0004177">
    <property type="term" value="F:aminopeptidase activity"/>
    <property type="evidence" value="ECO:0007669"/>
    <property type="project" value="UniProtKB-KW"/>
</dbReference>
<evidence type="ECO:0000259" key="2">
    <source>
        <dbReference type="Pfam" id="PF01433"/>
    </source>
</evidence>
<evidence type="ECO:0000313" key="4">
    <source>
        <dbReference type="Proteomes" id="UP001595625"/>
    </source>
</evidence>
<protein>
    <submittedName>
        <fullName evidence="3">M1 family metallopeptidase</fullName>
        <ecNumber evidence="3">3.4.11.-</ecNumber>
    </submittedName>
</protein>
<dbReference type="InterPro" id="IPR014782">
    <property type="entry name" value="Peptidase_M1_dom"/>
</dbReference>
<accession>A0ABV7KSH2</accession>
<dbReference type="EMBL" id="JBHRUJ010000017">
    <property type="protein sequence ID" value="MFC3212441.1"/>
    <property type="molecule type" value="Genomic_DNA"/>
</dbReference>
<proteinExistence type="predicted"/>
<keyword evidence="3" id="KW-0378">Hydrolase</keyword>
<dbReference type="PANTHER" id="PTHR45726:SF3">
    <property type="entry name" value="LEUKOTRIENE A-4 HYDROLASE"/>
    <property type="match status" value="1"/>
</dbReference>
<dbReference type="EC" id="3.4.11.-" evidence="3"/>
<dbReference type="InterPro" id="IPR027268">
    <property type="entry name" value="Peptidase_M4/M1_CTD_sf"/>
</dbReference>
<evidence type="ECO:0000256" key="1">
    <source>
        <dbReference type="SAM" id="Phobius"/>
    </source>
</evidence>
<dbReference type="RefSeq" id="WP_117312943.1">
    <property type="nucleotide sequence ID" value="NZ_JBHRUJ010000017.1"/>
</dbReference>
<dbReference type="CDD" id="cd09604">
    <property type="entry name" value="M1_APN_like"/>
    <property type="match status" value="1"/>
</dbReference>
<keyword evidence="1" id="KW-1133">Transmembrane helix</keyword>
<keyword evidence="4" id="KW-1185">Reference proteome</keyword>
<comment type="caution">
    <text evidence="3">The sequence shown here is derived from an EMBL/GenBank/DDBJ whole genome shotgun (WGS) entry which is preliminary data.</text>
</comment>
<gene>
    <name evidence="3" type="ORF">ACFOEJ_15230</name>
</gene>
<dbReference type="Proteomes" id="UP001595625">
    <property type="component" value="Unassembled WGS sequence"/>
</dbReference>
<feature type="domain" description="Peptidase M1 membrane alanine aminopeptidase" evidence="2">
    <location>
        <begin position="305"/>
        <end position="458"/>
    </location>
</feature>
<feature type="transmembrane region" description="Helical" evidence="1">
    <location>
        <begin position="6"/>
        <end position="27"/>
    </location>
</feature>
<dbReference type="Pfam" id="PF01433">
    <property type="entry name" value="Peptidase_M1"/>
    <property type="match status" value="1"/>
</dbReference>
<name>A0ABV7KSH2_PLAOK</name>
<sequence>MKKKGWVAAGVIALISVAILMIAFFSAQPEKRVSDGKPEGVNANYDLNLEMDEDGLFTVSSVIEVTNDSEDAWEEIGFYLVPNAMNAVETHSYRDRQAEVELFDVLIGGEPADFTLENNELMIQLPTELEVGGAVEVTVDYSLKVPEDGMRLAQVDDNFYLAHWYPMLGVYDNGWDIEDYDPKGESYDTGYGNFSVSYELPEEYLVASSADDGAIEAAASGELAGDDLKDFYIAFMDPEEWQTGTAQAGDTDLRVFMPADADLLEETIALAEETYSHFEKEIGDNPFDELDIIANDGYMEYPNVIEVATEQEAMEPILVHEIAHQWFYFLVTNDPFEDAWLDESVAEFLTALFISERNGDTDSGFWDASLSQASHPPEKYVNLPLDEFEEAAYYSTVYGKGPLMLKEFFDANGGRENALEFLSDYYAAFQFKAVDSEDFRIFFEDYFDGDQSEFLDSWIEPADAP</sequence>
<dbReference type="Gene3D" id="1.10.390.10">
    <property type="entry name" value="Neutral Protease Domain 2"/>
    <property type="match status" value="1"/>
</dbReference>
<keyword evidence="3" id="KW-0031">Aminopeptidase</keyword>
<keyword evidence="3" id="KW-0645">Protease</keyword>
<organism evidence="3 4">
    <name type="scientific">Planomicrobium okeanokoites</name>
    <name type="common">Planococcus okeanokoites</name>
    <name type="synonym">Flavobacterium okeanokoites</name>
    <dbReference type="NCBI Taxonomy" id="244"/>
    <lineage>
        <taxon>Bacteria</taxon>
        <taxon>Bacillati</taxon>
        <taxon>Bacillota</taxon>
        <taxon>Bacilli</taxon>
        <taxon>Bacillales</taxon>
        <taxon>Caryophanaceae</taxon>
        <taxon>Planomicrobium</taxon>
    </lineage>
</organism>
<keyword evidence="1" id="KW-0472">Membrane</keyword>
<evidence type="ECO:0000313" key="3">
    <source>
        <dbReference type="EMBL" id="MFC3212441.1"/>
    </source>
</evidence>
<dbReference type="PANTHER" id="PTHR45726">
    <property type="entry name" value="LEUKOTRIENE A-4 HYDROLASE"/>
    <property type="match status" value="1"/>
</dbReference>
<keyword evidence="1" id="KW-0812">Transmembrane</keyword>